<dbReference type="InterPro" id="IPR008966">
    <property type="entry name" value="Adhesion_dom_sf"/>
</dbReference>
<keyword evidence="3 5" id="KW-0732">Signal</keyword>
<dbReference type="PANTHER" id="PTHR33420">
    <property type="entry name" value="FIMBRIAL SUBUNIT ELFA-RELATED"/>
    <property type="match status" value="1"/>
</dbReference>
<evidence type="ECO:0000256" key="3">
    <source>
        <dbReference type="ARBA" id="ARBA00022729"/>
    </source>
</evidence>
<dbReference type="SUPFAM" id="SSF49401">
    <property type="entry name" value="Bacterial adhesins"/>
    <property type="match status" value="1"/>
</dbReference>
<evidence type="ECO:0000313" key="6">
    <source>
        <dbReference type="EMBL" id="GGG03589.1"/>
    </source>
</evidence>
<dbReference type="GO" id="GO:0043709">
    <property type="term" value="P:cell adhesion involved in single-species biofilm formation"/>
    <property type="evidence" value="ECO:0007669"/>
    <property type="project" value="TreeGrafter"/>
</dbReference>
<accession>A0A8J3E9H4</accession>
<dbReference type="InterPro" id="IPR036937">
    <property type="entry name" value="Adhesion_dom_fimbrial_sf"/>
</dbReference>
<evidence type="ECO:0000256" key="4">
    <source>
        <dbReference type="ARBA" id="ARBA00023263"/>
    </source>
</evidence>
<name>A0A8J3E9H4_9GAMM</name>
<evidence type="ECO:0008006" key="8">
    <source>
        <dbReference type="Google" id="ProtNLM"/>
    </source>
</evidence>
<comment type="similarity">
    <text evidence="2">Belongs to the fimbrial protein family.</text>
</comment>
<dbReference type="RefSeq" id="WP_117003452.1">
    <property type="nucleotide sequence ID" value="NZ_BMJS01000028.1"/>
</dbReference>
<dbReference type="Gene3D" id="2.60.40.1090">
    <property type="entry name" value="Fimbrial-type adhesion domain"/>
    <property type="match status" value="1"/>
</dbReference>
<dbReference type="Proteomes" id="UP000636949">
    <property type="component" value="Unassembled WGS sequence"/>
</dbReference>
<dbReference type="GO" id="GO:0009289">
    <property type="term" value="C:pilus"/>
    <property type="evidence" value="ECO:0007669"/>
    <property type="project" value="UniProtKB-SubCell"/>
</dbReference>
<evidence type="ECO:0000313" key="7">
    <source>
        <dbReference type="Proteomes" id="UP000636949"/>
    </source>
</evidence>
<comment type="caution">
    <text evidence="6">The sequence shown here is derived from an EMBL/GenBank/DDBJ whole genome shotgun (WGS) entry which is preliminary data.</text>
</comment>
<proteinExistence type="inferred from homology"/>
<keyword evidence="4" id="KW-0281">Fimbrium</keyword>
<gene>
    <name evidence="6" type="ORF">GCM10010995_21270</name>
</gene>
<protein>
    <recommendedName>
        <fullName evidence="8">Fimbrial protein</fullName>
    </recommendedName>
</protein>
<evidence type="ECO:0000256" key="1">
    <source>
        <dbReference type="ARBA" id="ARBA00004561"/>
    </source>
</evidence>
<dbReference type="PANTHER" id="PTHR33420:SF3">
    <property type="entry name" value="FIMBRIAL SUBUNIT ELFA"/>
    <property type="match status" value="1"/>
</dbReference>
<feature type="signal peptide" evidence="5">
    <location>
        <begin position="1"/>
        <end position="21"/>
    </location>
</feature>
<sequence>MKNKLMLSVALLMSTSVVSYAVSPTLEVKFRGAVSDVTCEPGLMDDGGVVANNIIDFDIITAAMASAKDNDIITDTTKNFKIYAKDAGGTCTPTGANIWVDAEEQIPDVIKNAGSAKNIGVHLVDGSDREVIGKETNYTFNTGGPYTVDYKASLYHIGDSTSPVTVGTIVASASFTVAYF</sequence>
<reference evidence="6" key="2">
    <citation type="submission" date="2020-09" db="EMBL/GenBank/DDBJ databases">
        <authorList>
            <person name="Sun Q."/>
            <person name="Zhou Y."/>
        </authorList>
    </citation>
    <scope>NUCLEOTIDE SEQUENCE</scope>
    <source>
        <strain evidence="6">CGMCC 1.15758</strain>
    </source>
</reference>
<organism evidence="6 7">
    <name type="scientific">Cysteiniphilum litorale</name>
    <dbReference type="NCBI Taxonomy" id="2056700"/>
    <lineage>
        <taxon>Bacteria</taxon>
        <taxon>Pseudomonadati</taxon>
        <taxon>Pseudomonadota</taxon>
        <taxon>Gammaproteobacteria</taxon>
        <taxon>Thiotrichales</taxon>
        <taxon>Fastidiosibacteraceae</taxon>
        <taxon>Cysteiniphilum</taxon>
    </lineage>
</organism>
<dbReference type="EMBL" id="BMJS01000028">
    <property type="protein sequence ID" value="GGG03589.1"/>
    <property type="molecule type" value="Genomic_DNA"/>
</dbReference>
<evidence type="ECO:0000256" key="2">
    <source>
        <dbReference type="ARBA" id="ARBA00006671"/>
    </source>
</evidence>
<evidence type="ECO:0000256" key="5">
    <source>
        <dbReference type="SAM" id="SignalP"/>
    </source>
</evidence>
<dbReference type="InterPro" id="IPR050263">
    <property type="entry name" value="Bact_Fimbrial_Adh_Pro"/>
</dbReference>
<keyword evidence="7" id="KW-1185">Reference proteome</keyword>
<dbReference type="AlphaFoldDB" id="A0A8J3E9H4"/>
<comment type="subcellular location">
    <subcellularLocation>
        <location evidence="1">Fimbrium</location>
    </subcellularLocation>
</comment>
<reference evidence="6" key="1">
    <citation type="journal article" date="2014" name="Int. J. Syst. Evol. Microbiol.">
        <title>Complete genome sequence of Corynebacterium casei LMG S-19264T (=DSM 44701T), isolated from a smear-ripened cheese.</title>
        <authorList>
            <consortium name="US DOE Joint Genome Institute (JGI-PGF)"/>
            <person name="Walter F."/>
            <person name="Albersmeier A."/>
            <person name="Kalinowski J."/>
            <person name="Ruckert C."/>
        </authorList>
    </citation>
    <scope>NUCLEOTIDE SEQUENCE</scope>
    <source>
        <strain evidence="6">CGMCC 1.15758</strain>
    </source>
</reference>
<feature type="chain" id="PRO_5035175520" description="Fimbrial protein" evidence="5">
    <location>
        <begin position="22"/>
        <end position="180"/>
    </location>
</feature>